<proteinExistence type="predicted"/>
<dbReference type="Proteomes" id="UP000248314">
    <property type="component" value="Unassembled WGS sequence"/>
</dbReference>
<protein>
    <submittedName>
        <fullName evidence="1">Phage nucleotide-binding protein</fullName>
    </submittedName>
</protein>
<sequence>MTLIRKATELEVPRTIKMMVYGQAGMGKSTLALSTPKPLLLDFDNGVKRINKFHLDVVDAVQVKSWQDVQSVLQEDLSSYETIVVDTIGKMMDFIITYKCGMRQPQLRDWGGVNQEFSWFVRTLGTLNKNVVFVAHRDTRKEGDDNVFIPSLREKNYNSIVTELDLLGYLEMRNENGRQVRTITFDPTSRNDGKNTCNLPGVMSIPTIIDAQGKPTAKNDFIEKCVIAPYMKMISEKEDEIKRYNELLAEIKDGVMQITDAQSANFFIEHIKDYKHVGNSMLKARNLFSDKVNELGLCYNKESKRYEDNAA</sequence>
<evidence type="ECO:0000313" key="1">
    <source>
        <dbReference type="EMBL" id="PXX23649.1"/>
    </source>
</evidence>
<dbReference type="EMBL" id="QJJX01000005">
    <property type="protein sequence ID" value="PXX23649.1"/>
    <property type="molecule type" value="Genomic_DNA"/>
</dbReference>
<dbReference type="AlphaFoldDB" id="A0A318HYU6"/>
<dbReference type="RefSeq" id="WP_025816426.1">
    <property type="nucleotide sequence ID" value="NZ_BAIZ01000025.1"/>
</dbReference>
<gene>
    <name evidence="1" type="ORF">EJ73_00638</name>
</gene>
<organism evidence="1 2">
    <name type="scientific">Hoylesella shahii DSM 15611 = JCM 12083</name>
    <dbReference type="NCBI Taxonomy" id="1122991"/>
    <lineage>
        <taxon>Bacteria</taxon>
        <taxon>Pseudomonadati</taxon>
        <taxon>Bacteroidota</taxon>
        <taxon>Bacteroidia</taxon>
        <taxon>Bacteroidales</taxon>
        <taxon>Prevotellaceae</taxon>
        <taxon>Hoylesella</taxon>
    </lineage>
</organism>
<dbReference type="OrthoDB" id="787720at2"/>
<keyword evidence="2" id="KW-1185">Reference proteome</keyword>
<evidence type="ECO:0000313" key="2">
    <source>
        <dbReference type="Proteomes" id="UP000248314"/>
    </source>
</evidence>
<name>A0A318HYU6_9BACT</name>
<reference evidence="1 2" key="1">
    <citation type="submission" date="2018-05" db="EMBL/GenBank/DDBJ databases">
        <title>Genomic Encyclopedia of Type Strains, Phase I: the one thousand microbial genomes (KMG-I) project.</title>
        <authorList>
            <person name="Kyrpides N."/>
        </authorList>
    </citation>
    <scope>NUCLEOTIDE SEQUENCE [LARGE SCALE GENOMIC DNA]</scope>
    <source>
        <strain evidence="1 2">DSM 15611</strain>
    </source>
</reference>
<dbReference type="STRING" id="1122991.GCA_000613445_01287"/>
<dbReference type="Pfam" id="PF13479">
    <property type="entry name" value="AAA_24"/>
    <property type="match status" value="1"/>
</dbReference>
<accession>A0A318HYU6</accession>
<comment type="caution">
    <text evidence="1">The sequence shown here is derived from an EMBL/GenBank/DDBJ whole genome shotgun (WGS) entry which is preliminary data.</text>
</comment>